<feature type="region of interest" description="Disordered" evidence="1">
    <location>
        <begin position="1"/>
        <end position="39"/>
    </location>
</feature>
<dbReference type="EMBL" id="JAKWBI020000179">
    <property type="protein sequence ID" value="KAJ2900097.1"/>
    <property type="molecule type" value="Genomic_DNA"/>
</dbReference>
<proteinExistence type="predicted"/>
<sequence length="85" mass="9453">MAAQPTKQEKKMVNAVEAKDGHSDSSCRSSRPSHPHHDEKVAEYLRECESFLTTVALRTTTPDPVRHKEEAEAAIANVENILNRG</sequence>
<dbReference type="Proteomes" id="UP001201980">
    <property type="component" value="Unassembled WGS sequence"/>
</dbReference>
<evidence type="ECO:0000313" key="2">
    <source>
        <dbReference type="EMBL" id="KAJ2900097.1"/>
    </source>
</evidence>
<dbReference type="AlphaFoldDB" id="A0AAD5WSW6"/>
<keyword evidence="3" id="KW-1185">Reference proteome</keyword>
<gene>
    <name evidence="2" type="ORF">MKZ38_002590</name>
</gene>
<protein>
    <submittedName>
        <fullName evidence="2">Uncharacterized protein</fullName>
    </submittedName>
</protein>
<feature type="compositionally biased region" description="Basic and acidic residues" evidence="1">
    <location>
        <begin position="7"/>
        <end position="25"/>
    </location>
</feature>
<organism evidence="2 3">
    <name type="scientific">Zalerion maritima</name>
    <dbReference type="NCBI Taxonomy" id="339359"/>
    <lineage>
        <taxon>Eukaryota</taxon>
        <taxon>Fungi</taxon>
        <taxon>Dikarya</taxon>
        <taxon>Ascomycota</taxon>
        <taxon>Pezizomycotina</taxon>
        <taxon>Sordariomycetes</taxon>
        <taxon>Lulworthiomycetidae</taxon>
        <taxon>Lulworthiales</taxon>
        <taxon>Lulworthiaceae</taxon>
        <taxon>Zalerion</taxon>
    </lineage>
</organism>
<evidence type="ECO:0000313" key="3">
    <source>
        <dbReference type="Proteomes" id="UP001201980"/>
    </source>
</evidence>
<comment type="caution">
    <text evidence="2">The sequence shown here is derived from an EMBL/GenBank/DDBJ whole genome shotgun (WGS) entry which is preliminary data.</text>
</comment>
<reference evidence="2" key="1">
    <citation type="submission" date="2022-07" db="EMBL/GenBank/DDBJ databases">
        <title>Draft genome sequence of Zalerion maritima ATCC 34329, a (micro)plastics degrading marine fungus.</title>
        <authorList>
            <person name="Paco A."/>
            <person name="Goncalves M.F.M."/>
            <person name="Rocha-Santos T.A.P."/>
            <person name="Alves A."/>
        </authorList>
    </citation>
    <scope>NUCLEOTIDE SEQUENCE</scope>
    <source>
        <strain evidence="2">ATCC 34329</strain>
    </source>
</reference>
<accession>A0AAD5WSW6</accession>
<name>A0AAD5WSW6_9PEZI</name>
<evidence type="ECO:0000256" key="1">
    <source>
        <dbReference type="SAM" id="MobiDB-lite"/>
    </source>
</evidence>